<proteinExistence type="predicted"/>
<protein>
    <submittedName>
        <fullName evidence="2">Uncharacterized protein</fullName>
    </submittedName>
</protein>
<feature type="compositionally biased region" description="Basic and acidic residues" evidence="1">
    <location>
        <begin position="119"/>
        <end position="141"/>
    </location>
</feature>
<reference evidence="2" key="1">
    <citation type="journal article" date="2023" name="Plant J.">
        <title>The genome of the king protea, Protea cynaroides.</title>
        <authorList>
            <person name="Chang J."/>
            <person name="Duong T.A."/>
            <person name="Schoeman C."/>
            <person name="Ma X."/>
            <person name="Roodt D."/>
            <person name="Barker N."/>
            <person name="Li Z."/>
            <person name="Van de Peer Y."/>
            <person name="Mizrachi E."/>
        </authorList>
    </citation>
    <scope>NUCLEOTIDE SEQUENCE</scope>
    <source>
        <tissue evidence="2">Young leaves</tissue>
    </source>
</reference>
<accession>A0A9Q0H0S3</accession>
<organism evidence="2 3">
    <name type="scientific">Protea cynaroides</name>
    <dbReference type="NCBI Taxonomy" id="273540"/>
    <lineage>
        <taxon>Eukaryota</taxon>
        <taxon>Viridiplantae</taxon>
        <taxon>Streptophyta</taxon>
        <taxon>Embryophyta</taxon>
        <taxon>Tracheophyta</taxon>
        <taxon>Spermatophyta</taxon>
        <taxon>Magnoliopsida</taxon>
        <taxon>Proteales</taxon>
        <taxon>Proteaceae</taxon>
        <taxon>Protea</taxon>
    </lineage>
</organism>
<keyword evidence="3" id="KW-1185">Reference proteome</keyword>
<feature type="region of interest" description="Disordered" evidence="1">
    <location>
        <begin position="118"/>
        <end position="141"/>
    </location>
</feature>
<dbReference type="EMBL" id="JAMYWD010000011">
    <property type="protein sequence ID" value="KAJ4956168.1"/>
    <property type="molecule type" value="Genomic_DNA"/>
</dbReference>
<evidence type="ECO:0000313" key="3">
    <source>
        <dbReference type="Proteomes" id="UP001141806"/>
    </source>
</evidence>
<evidence type="ECO:0000256" key="1">
    <source>
        <dbReference type="SAM" id="MobiDB-lite"/>
    </source>
</evidence>
<sequence>MFDKSSKVVVGSKTLQNDSKENLDESPDADVDNTTKRTAPPSPPPDVYDLYVKDNEHIWEGAWETQNLRLSTDEIEVRLVIDAVRERDWIHFEASRSIRSFPGGDDSGYMMDGLQVEAMEARSETRSDGSSHGNNEENHLS</sequence>
<dbReference type="AlphaFoldDB" id="A0A9Q0H0S3"/>
<gene>
    <name evidence="2" type="ORF">NE237_012951</name>
</gene>
<comment type="caution">
    <text evidence="2">The sequence shown here is derived from an EMBL/GenBank/DDBJ whole genome shotgun (WGS) entry which is preliminary data.</text>
</comment>
<feature type="region of interest" description="Disordered" evidence="1">
    <location>
        <begin position="1"/>
        <end position="47"/>
    </location>
</feature>
<evidence type="ECO:0000313" key="2">
    <source>
        <dbReference type="EMBL" id="KAJ4956168.1"/>
    </source>
</evidence>
<dbReference type="Proteomes" id="UP001141806">
    <property type="component" value="Unassembled WGS sequence"/>
</dbReference>
<name>A0A9Q0H0S3_9MAGN</name>